<feature type="region of interest" description="Disordered" evidence="1">
    <location>
        <begin position="105"/>
        <end position="173"/>
    </location>
</feature>
<evidence type="ECO:0000256" key="1">
    <source>
        <dbReference type="SAM" id="MobiDB-lite"/>
    </source>
</evidence>
<dbReference type="PANTHER" id="PTHR28187:SF1">
    <property type="entry name" value="PROTEIN RCR1-RELATED"/>
    <property type="match status" value="1"/>
</dbReference>
<protein>
    <submittedName>
        <fullName evidence="3">Aldehyde dehydrogenase</fullName>
    </submittedName>
</protein>
<dbReference type="EMBL" id="JAAGWQ010000257">
    <property type="protein sequence ID" value="KAF5658070.1"/>
    <property type="molecule type" value="Genomic_DNA"/>
</dbReference>
<gene>
    <name evidence="3" type="ORF">FHETE_10089</name>
</gene>
<dbReference type="Proteomes" id="UP000567885">
    <property type="component" value="Unassembled WGS sequence"/>
</dbReference>
<reference evidence="3 4" key="1">
    <citation type="submission" date="2020-05" db="EMBL/GenBank/DDBJ databases">
        <title>Identification and distribution of gene clusters putatively required for synthesis of sphingolipid metabolism inhibitors in phylogenetically diverse species of the filamentous fungus Fusarium.</title>
        <authorList>
            <person name="Kim H.-S."/>
            <person name="Busman M."/>
            <person name="Brown D.W."/>
            <person name="Divon H."/>
            <person name="Uhlig S."/>
            <person name="Proctor R.H."/>
        </authorList>
    </citation>
    <scope>NUCLEOTIDE SEQUENCE [LARGE SCALE GENOMIC DNA]</scope>
    <source>
        <strain evidence="3 4">NRRL 20693</strain>
    </source>
</reference>
<proteinExistence type="predicted"/>
<dbReference type="Pfam" id="PF12273">
    <property type="entry name" value="RCR"/>
    <property type="match status" value="1"/>
</dbReference>
<dbReference type="OrthoDB" id="3556830at2759"/>
<sequence length="173" mass="19290">MAPTEVGEIFARDYYRCRYGYTYNGRYCTRNNWSHWGRWVLAGVVVFFFVLFMCCCLISRRRKSRGTKPVYGTGWMAAKPWGKNNNNNQAYNYGNQGGYNQGGYQANNGGYGAPPAPPAYGQQQQPQYTGTTFNTNDGYYGNGQNQYSGVQPPQGTYQRDGGYSAPAGPPPGK</sequence>
<dbReference type="PANTHER" id="PTHR28187">
    <property type="entry name" value="PROTEIN RCR1-RELATED"/>
    <property type="match status" value="1"/>
</dbReference>
<organism evidence="3 4">
    <name type="scientific">Fusarium heterosporum</name>
    <dbReference type="NCBI Taxonomy" id="42747"/>
    <lineage>
        <taxon>Eukaryota</taxon>
        <taxon>Fungi</taxon>
        <taxon>Dikarya</taxon>
        <taxon>Ascomycota</taxon>
        <taxon>Pezizomycotina</taxon>
        <taxon>Sordariomycetes</taxon>
        <taxon>Hypocreomycetidae</taxon>
        <taxon>Hypocreales</taxon>
        <taxon>Nectriaceae</taxon>
        <taxon>Fusarium</taxon>
        <taxon>Fusarium heterosporum species complex</taxon>
    </lineage>
</organism>
<accession>A0A8H5WGX6</accession>
<name>A0A8H5WGX6_FUSHE</name>
<evidence type="ECO:0000313" key="4">
    <source>
        <dbReference type="Proteomes" id="UP000567885"/>
    </source>
</evidence>
<evidence type="ECO:0000313" key="3">
    <source>
        <dbReference type="EMBL" id="KAF5658070.1"/>
    </source>
</evidence>
<feature type="transmembrane region" description="Helical" evidence="2">
    <location>
        <begin position="39"/>
        <end position="58"/>
    </location>
</feature>
<keyword evidence="2" id="KW-0472">Membrane</keyword>
<keyword evidence="2" id="KW-1133">Transmembrane helix</keyword>
<dbReference type="AlphaFoldDB" id="A0A8H5WGX6"/>
<comment type="caution">
    <text evidence="3">The sequence shown here is derived from an EMBL/GenBank/DDBJ whole genome shotgun (WGS) entry which is preliminary data.</text>
</comment>
<dbReference type="GO" id="GO:0016192">
    <property type="term" value="P:vesicle-mediated transport"/>
    <property type="evidence" value="ECO:0007669"/>
    <property type="project" value="TreeGrafter"/>
</dbReference>
<evidence type="ECO:0000256" key="2">
    <source>
        <dbReference type="SAM" id="Phobius"/>
    </source>
</evidence>
<keyword evidence="4" id="KW-1185">Reference proteome</keyword>
<dbReference type="InterPro" id="IPR020999">
    <property type="entry name" value="Chitin_synth_reg_RCR"/>
</dbReference>
<feature type="compositionally biased region" description="Low complexity" evidence="1">
    <location>
        <begin position="119"/>
        <end position="151"/>
    </location>
</feature>
<keyword evidence="2" id="KW-0812">Transmembrane</keyword>